<evidence type="ECO:0000313" key="2">
    <source>
        <dbReference type="Proteomes" id="UP001576774"/>
    </source>
</evidence>
<sequence length="53" mass="6170">MFKKRTYTRCKKAKLASPSIISTVVWDLQIRLGKRRESDPAISWYDHCEAPST</sequence>
<dbReference type="EMBL" id="JBHFNQ010000013">
    <property type="protein sequence ID" value="MFB2875580.1"/>
    <property type="molecule type" value="Genomic_DNA"/>
</dbReference>
<protein>
    <submittedName>
        <fullName evidence="1">Uncharacterized protein</fullName>
    </submittedName>
</protein>
<dbReference type="Proteomes" id="UP001576774">
    <property type="component" value="Unassembled WGS sequence"/>
</dbReference>
<evidence type="ECO:0000313" key="1">
    <source>
        <dbReference type="EMBL" id="MFB2875580.1"/>
    </source>
</evidence>
<keyword evidence="2" id="KW-1185">Reference proteome</keyword>
<comment type="caution">
    <text evidence="1">The sequence shown here is derived from an EMBL/GenBank/DDBJ whole genome shotgun (WGS) entry which is preliminary data.</text>
</comment>
<organism evidence="1 2">
    <name type="scientific">Floridaenema aerugineum BLCC-F46</name>
    <dbReference type="NCBI Taxonomy" id="3153654"/>
    <lineage>
        <taxon>Bacteria</taxon>
        <taxon>Bacillati</taxon>
        <taxon>Cyanobacteriota</taxon>
        <taxon>Cyanophyceae</taxon>
        <taxon>Oscillatoriophycideae</taxon>
        <taxon>Aerosakkonematales</taxon>
        <taxon>Aerosakkonemataceae</taxon>
        <taxon>Floridanema</taxon>
        <taxon>Floridanema aerugineum</taxon>
    </lineage>
</organism>
<accession>A0ABV4WYJ1</accession>
<reference evidence="1 2" key="1">
    <citation type="submission" date="2024-09" db="EMBL/GenBank/DDBJ databases">
        <title>Floridaenema gen nov. (Aerosakkonemataceae, Aerosakkonematales ord. nov., Cyanobacteria) from benthic tropical and subtropical fresh waters, with the description of four new species.</title>
        <authorList>
            <person name="Moretto J.A."/>
            <person name="Berthold D.E."/>
            <person name="Lefler F.W."/>
            <person name="Huang I.-S."/>
            <person name="Laughinghouse H. IV."/>
        </authorList>
    </citation>
    <scope>NUCLEOTIDE SEQUENCE [LARGE SCALE GENOMIC DNA]</scope>
    <source>
        <strain evidence="1 2">BLCC-F46</strain>
    </source>
</reference>
<proteinExistence type="predicted"/>
<gene>
    <name evidence="1" type="ORF">ACE1CC_01675</name>
</gene>
<name>A0ABV4WYJ1_9CYAN</name>
<dbReference type="RefSeq" id="WP_413268737.1">
    <property type="nucleotide sequence ID" value="NZ_JBHFNQ010000013.1"/>
</dbReference>